<dbReference type="EMBL" id="CAUOFW020000725">
    <property type="protein sequence ID" value="CAK9135734.1"/>
    <property type="molecule type" value="Genomic_DNA"/>
</dbReference>
<dbReference type="PANTHER" id="PTHR31009">
    <property type="entry name" value="S-ADENOSYL-L-METHIONINE:CARBOXYL METHYLTRANSFERASE FAMILY PROTEIN"/>
    <property type="match status" value="1"/>
</dbReference>
<dbReference type="AlphaFoldDB" id="A0ABC8QSM5"/>
<protein>
    <submittedName>
        <fullName evidence="6">Uncharacterized protein</fullName>
    </submittedName>
</protein>
<sequence length="198" mass="22419">MVYWFCVAGEEEFWSHGLHMVQLRTKDPLLILLQIFSLVFFYDSGQSFDLENASALSLEGLVDKEKLDSFNVPCYAPLQEEVQDIVDKEGSFAVEHIETFTLAFVDNQESDTRAKGEELDLCTLHGLVDKEKLDSFNVPCYAPLQEEVQDIVDKEGSFAVEHIETFTLAFVDNQESDTRAKGEELDLCTLHVIGLEIT</sequence>
<keyword evidence="5" id="KW-0460">Magnesium</keyword>
<gene>
    <name evidence="6" type="ORF">ILEXP_LOCUS2696</name>
</gene>
<keyword evidence="3" id="KW-0808">Transferase</keyword>
<dbReference type="InterPro" id="IPR042086">
    <property type="entry name" value="MeTrfase_capping"/>
</dbReference>
<evidence type="ECO:0000256" key="4">
    <source>
        <dbReference type="ARBA" id="ARBA00022723"/>
    </source>
</evidence>
<dbReference type="GO" id="GO:0032259">
    <property type="term" value="P:methylation"/>
    <property type="evidence" value="ECO:0007669"/>
    <property type="project" value="UniProtKB-KW"/>
</dbReference>
<dbReference type="GO" id="GO:0008168">
    <property type="term" value="F:methyltransferase activity"/>
    <property type="evidence" value="ECO:0007669"/>
    <property type="project" value="UniProtKB-KW"/>
</dbReference>
<proteinExistence type="inferred from homology"/>
<evidence type="ECO:0000256" key="2">
    <source>
        <dbReference type="ARBA" id="ARBA00022603"/>
    </source>
</evidence>
<dbReference type="Proteomes" id="UP001642360">
    <property type="component" value="Unassembled WGS sequence"/>
</dbReference>
<dbReference type="Pfam" id="PF03492">
    <property type="entry name" value="Methyltransf_7"/>
    <property type="match status" value="2"/>
</dbReference>
<evidence type="ECO:0000313" key="7">
    <source>
        <dbReference type="Proteomes" id="UP001642360"/>
    </source>
</evidence>
<evidence type="ECO:0000256" key="3">
    <source>
        <dbReference type="ARBA" id="ARBA00022679"/>
    </source>
</evidence>
<name>A0ABC8QSM5_9AQUA</name>
<evidence type="ECO:0000313" key="6">
    <source>
        <dbReference type="EMBL" id="CAK9135734.1"/>
    </source>
</evidence>
<keyword evidence="2" id="KW-0489">Methyltransferase</keyword>
<dbReference type="InterPro" id="IPR029063">
    <property type="entry name" value="SAM-dependent_MTases_sf"/>
</dbReference>
<keyword evidence="7" id="KW-1185">Reference proteome</keyword>
<dbReference type="GO" id="GO:0046872">
    <property type="term" value="F:metal ion binding"/>
    <property type="evidence" value="ECO:0007669"/>
    <property type="project" value="UniProtKB-KW"/>
</dbReference>
<organism evidence="6 7">
    <name type="scientific">Ilex paraguariensis</name>
    <name type="common">yerba mate</name>
    <dbReference type="NCBI Taxonomy" id="185542"/>
    <lineage>
        <taxon>Eukaryota</taxon>
        <taxon>Viridiplantae</taxon>
        <taxon>Streptophyta</taxon>
        <taxon>Embryophyta</taxon>
        <taxon>Tracheophyta</taxon>
        <taxon>Spermatophyta</taxon>
        <taxon>Magnoliopsida</taxon>
        <taxon>eudicotyledons</taxon>
        <taxon>Gunneridae</taxon>
        <taxon>Pentapetalae</taxon>
        <taxon>asterids</taxon>
        <taxon>campanulids</taxon>
        <taxon>Aquifoliales</taxon>
        <taxon>Aquifoliaceae</taxon>
        <taxon>Ilex</taxon>
    </lineage>
</organism>
<keyword evidence="4" id="KW-0479">Metal-binding</keyword>
<dbReference type="SUPFAM" id="SSF53335">
    <property type="entry name" value="S-adenosyl-L-methionine-dependent methyltransferases"/>
    <property type="match status" value="2"/>
</dbReference>
<comment type="caution">
    <text evidence="6">The sequence shown here is derived from an EMBL/GenBank/DDBJ whole genome shotgun (WGS) entry which is preliminary data.</text>
</comment>
<evidence type="ECO:0000256" key="5">
    <source>
        <dbReference type="ARBA" id="ARBA00022842"/>
    </source>
</evidence>
<reference evidence="6 7" key="1">
    <citation type="submission" date="2024-02" db="EMBL/GenBank/DDBJ databases">
        <authorList>
            <person name="Vignale AGUSTIN F."/>
            <person name="Sosa J E."/>
            <person name="Modenutti C."/>
        </authorList>
    </citation>
    <scope>NUCLEOTIDE SEQUENCE [LARGE SCALE GENOMIC DNA]</scope>
</reference>
<evidence type="ECO:0000256" key="1">
    <source>
        <dbReference type="ARBA" id="ARBA00007967"/>
    </source>
</evidence>
<dbReference type="Gene3D" id="3.40.50.150">
    <property type="entry name" value="Vaccinia Virus protein VP39"/>
    <property type="match status" value="2"/>
</dbReference>
<comment type="similarity">
    <text evidence="1">Belongs to the methyltransferase superfamily. Type-7 methyltransferase family.</text>
</comment>
<accession>A0ABC8QSM5</accession>
<dbReference type="Gene3D" id="1.10.1200.270">
    <property type="entry name" value="Methyltransferase, alpha-helical capping domain"/>
    <property type="match status" value="2"/>
</dbReference>
<dbReference type="InterPro" id="IPR005299">
    <property type="entry name" value="MeTrfase_7"/>
</dbReference>